<proteinExistence type="predicted"/>
<evidence type="ECO:0000313" key="3">
    <source>
        <dbReference type="EMBL" id="MEU6819349.1"/>
    </source>
</evidence>
<evidence type="ECO:0000313" key="4">
    <source>
        <dbReference type="Proteomes" id="UP001551176"/>
    </source>
</evidence>
<name>A0ABV3BEC8_9ACTN</name>
<dbReference type="InterPro" id="IPR032806">
    <property type="entry name" value="YbfD_N"/>
</dbReference>
<dbReference type="EMBL" id="JBEYXV010000001">
    <property type="protein sequence ID" value="MEU6819349.1"/>
    <property type="molecule type" value="Genomic_DNA"/>
</dbReference>
<accession>A0ABV3BEC8</accession>
<evidence type="ECO:0000259" key="2">
    <source>
        <dbReference type="Pfam" id="PF13808"/>
    </source>
</evidence>
<dbReference type="Pfam" id="PF13808">
    <property type="entry name" value="DDE_Tnp_1_assoc"/>
    <property type="match status" value="1"/>
</dbReference>
<sequence>MCRQPATVCLIKPPTDVQRAAGGIAERLASLVDPRARRGRRHSLTTVLLTCCCAVLAGARSIRAIGQWASNAPQETLARPLRPGRRHRHRRRTAHQRRRGPLPRGGQACPARQPREVPRLH</sequence>
<keyword evidence="4" id="KW-1185">Reference proteome</keyword>
<organism evidence="3 4">
    <name type="scientific">Streptomyces atriruber</name>
    <dbReference type="NCBI Taxonomy" id="545121"/>
    <lineage>
        <taxon>Bacteria</taxon>
        <taxon>Bacillati</taxon>
        <taxon>Actinomycetota</taxon>
        <taxon>Actinomycetes</taxon>
        <taxon>Kitasatosporales</taxon>
        <taxon>Streptomycetaceae</taxon>
        <taxon>Streptomyces</taxon>
    </lineage>
</organism>
<dbReference type="RefSeq" id="WP_359343498.1">
    <property type="nucleotide sequence ID" value="NZ_JBEYXV010000001.1"/>
</dbReference>
<feature type="region of interest" description="Disordered" evidence="1">
    <location>
        <begin position="72"/>
        <end position="121"/>
    </location>
</feature>
<reference evidence="3 4" key="1">
    <citation type="submission" date="2024-06" db="EMBL/GenBank/DDBJ databases">
        <title>The Natural Products Discovery Center: Release of the First 8490 Sequenced Strains for Exploring Actinobacteria Biosynthetic Diversity.</title>
        <authorList>
            <person name="Kalkreuter E."/>
            <person name="Kautsar S.A."/>
            <person name="Yang D."/>
            <person name="Bader C.D."/>
            <person name="Teijaro C.N."/>
            <person name="Fluegel L."/>
            <person name="Davis C.M."/>
            <person name="Simpson J.R."/>
            <person name="Lauterbach L."/>
            <person name="Steele A.D."/>
            <person name="Gui C."/>
            <person name="Meng S."/>
            <person name="Li G."/>
            <person name="Viehrig K."/>
            <person name="Ye F."/>
            <person name="Su P."/>
            <person name="Kiefer A.F."/>
            <person name="Nichols A."/>
            <person name="Cepeda A.J."/>
            <person name="Yan W."/>
            <person name="Fan B."/>
            <person name="Jiang Y."/>
            <person name="Adhikari A."/>
            <person name="Zheng C.-J."/>
            <person name="Schuster L."/>
            <person name="Cowan T.M."/>
            <person name="Smanski M.J."/>
            <person name="Chevrette M.G."/>
            <person name="De Carvalho L.P.S."/>
            <person name="Shen B."/>
        </authorList>
    </citation>
    <scope>NUCLEOTIDE SEQUENCE [LARGE SCALE GENOMIC DNA]</scope>
    <source>
        <strain evidence="3 4">NPDC046838</strain>
    </source>
</reference>
<dbReference type="Proteomes" id="UP001551176">
    <property type="component" value="Unassembled WGS sequence"/>
</dbReference>
<protein>
    <submittedName>
        <fullName evidence="3">Transposase family protein</fullName>
    </submittedName>
</protein>
<feature type="domain" description="H repeat-associated protein N-terminal" evidence="2">
    <location>
        <begin position="26"/>
        <end position="76"/>
    </location>
</feature>
<comment type="caution">
    <text evidence="3">The sequence shown here is derived from an EMBL/GenBank/DDBJ whole genome shotgun (WGS) entry which is preliminary data.</text>
</comment>
<gene>
    <name evidence="3" type="ORF">ABZ921_01875</name>
</gene>
<feature type="compositionally biased region" description="Basic residues" evidence="1">
    <location>
        <begin position="82"/>
        <end position="101"/>
    </location>
</feature>
<evidence type="ECO:0000256" key="1">
    <source>
        <dbReference type="SAM" id="MobiDB-lite"/>
    </source>
</evidence>